<accession>A0ABU7H343</accession>
<dbReference type="EMBL" id="JAZDQU010000002">
    <property type="protein sequence ID" value="MEE1885674.1"/>
    <property type="molecule type" value="Genomic_DNA"/>
</dbReference>
<dbReference type="Pfam" id="PF03992">
    <property type="entry name" value="ABM"/>
    <property type="match status" value="1"/>
</dbReference>
<dbReference type="InterPro" id="IPR011008">
    <property type="entry name" value="Dimeric_a/b-barrel"/>
</dbReference>
<keyword evidence="2" id="KW-0560">Oxidoreductase</keyword>
<reference evidence="2 3" key="1">
    <citation type="submission" date="2024-01" db="EMBL/GenBank/DDBJ databases">
        <title>Pedobacter sp. nov., isolated from oil-contaminated soil.</title>
        <authorList>
            <person name="Le N.T.T."/>
        </authorList>
    </citation>
    <scope>NUCLEOTIDE SEQUENCE [LARGE SCALE GENOMIC DNA]</scope>
    <source>
        <strain evidence="2 3">VNH31</strain>
    </source>
</reference>
<feature type="domain" description="ABM" evidence="1">
    <location>
        <begin position="2"/>
        <end position="93"/>
    </location>
</feature>
<proteinExistence type="predicted"/>
<dbReference type="PROSITE" id="PS51725">
    <property type="entry name" value="ABM"/>
    <property type="match status" value="1"/>
</dbReference>
<dbReference type="Gene3D" id="3.30.70.100">
    <property type="match status" value="1"/>
</dbReference>
<dbReference type="Proteomes" id="UP001337681">
    <property type="component" value="Unassembled WGS sequence"/>
</dbReference>
<comment type="caution">
    <text evidence="2">The sequence shown here is derived from an EMBL/GenBank/DDBJ whole genome shotgun (WGS) entry which is preliminary data.</text>
</comment>
<evidence type="ECO:0000313" key="2">
    <source>
        <dbReference type="EMBL" id="MEE1885674.1"/>
    </source>
</evidence>
<sequence length="94" mass="11170">MITRLVKMELNDEFTVQFPLFFKNLKSKIEAFEGCLEVSLQQDIHQKNTFFTISKWNSETDLNNYRDSELFIETWKTVKPNFTEKAVAWSLETP</sequence>
<keyword evidence="3" id="KW-1185">Reference proteome</keyword>
<evidence type="ECO:0000313" key="3">
    <source>
        <dbReference type="Proteomes" id="UP001337681"/>
    </source>
</evidence>
<dbReference type="RefSeq" id="WP_330146569.1">
    <property type="nucleotide sequence ID" value="NZ_JAZDQU010000002.1"/>
</dbReference>
<dbReference type="GO" id="GO:0004497">
    <property type="term" value="F:monooxygenase activity"/>
    <property type="evidence" value="ECO:0007669"/>
    <property type="project" value="UniProtKB-KW"/>
</dbReference>
<name>A0ABU7H343_9SPHI</name>
<organism evidence="2 3">
    <name type="scientific">Pedobacter flavus</name>
    <dbReference type="NCBI Taxonomy" id="3113906"/>
    <lineage>
        <taxon>Bacteria</taxon>
        <taxon>Pseudomonadati</taxon>
        <taxon>Bacteroidota</taxon>
        <taxon>Sphingobacteriia</taxon>
        <taxon>Sphingobacteriales</taxon>
        <taxon>Sphingobacteriaceae</taxon>
        <taxon>Pedobacter</taxon>
    </lineage>
</organism>
<dbReference type="SUPFAM" id="SSF54909">
    <property type="entry name" value="Dimeric alpha+beta barrel"/>
    <property type="match status" value="1"/>
</dbReference>
<evidence type="ECO:0000259" key="1">
    <source>
        <dbReference type="PROSITE" id="PS51725"/>
    </source>
</evidence>
<gene>
    <name evidence="2" type="ORF">VRU49_09625</name>
</gene>
<keyword evidence="2" id="KW-0503">Monooxygenase</keyword>
<protein>
    <submittedName>
        <fullName evidence="2">Antibiotic biosynthesis monooxygenase family protein</fullName>
    </submittedName>
</protein>
<dbReference type="InterPro" id="IPR007138">
    <property type="entry name" value="ABM_dom"/>
</dbReference>